<name>A0ABS6H0P4_9PROT</name>
<proteinExistence type="inferred from homology"/>
<dbReference type="CDD" id="cd05346">
    <property type="entry name" value="SDR_c5"/>
    <property type="match status" value="1"/>
</dbReference>
<dbReference type="PANTHER" id="PTHR43086:SF3">
    <property type="entry name" value="NADP-DEPENDENT 3-HYDROXY ACID DEHYDROGENASE YDFG"/>
    <property type="match status" value="1"/>
</dbReference>
<dbReference type="PANTHER" id="PTHR43086">
    <property type="entry name" value="VERY-LONG-CHAIN 3-OXOOACYL-COA REDUCTASE"/>
    <property type="match status" value="1"/>
</dbReference>
<dbReference type="PROSITE" id="PS00061">
    <property type="entry name" value="ADH_SHORT"/>
    <property type="match status" value="1"/>
</dbReference>
<evidence type="ECO:0000256" key="4">
    <source>
        <dbReference type="ARBA" id="ARBA00044050"/>
    </source>
</evidence>
<evidence type="ECO:0000256" key="10">
    <source>
        <dbReference type="ARBA" id="ARBA00047274"/>
    </source>
</evidence>
<keyword evidence="2" id="KW-0560">Oxidoreductase</keyword>
<dbReference type="Pfam" id="PF00106">
    <property type="entry name" value="adh_short"/>
    <property type="match status" value="1"/>
</dbReference>
<evidence type="ECO:0000256" key="5">
    <source>
        <dbReference type="ARBA" id="ARBA00044059"/>
    </source>
</evidence>
<organism evidence="11 12">
    <name type="scientific">Falsiroseomonas oleicola</name>
    <dbReference type="NCBI Taxonomy" id="2801474"/>
    <lineage>
        <taxon>Bacteria</taxon>
        <taxon>Pseudomonadati</taxon>
        <taxon>Pseudomonadota</taxon>
        <taxon>Alphaproteobacteria</taxon>
        <taxon>Acetobacterales</taxon>
        <taxon>Roseomonadaceae</taxon>
        <taxon>Falsiroseomonas</taxon>
    </lineage>
</organism>
<evidence type="ECO:0000256" key="8">
    <source>
        <dbReference type="ARBA" id="ARBA00044349"/>
    </source>
</evidence>
<comment type="catalytic activity">
    <reaction evidence="10">
        <text>3-hydroxypropanoate + NADP(+) = 3-oxopropanoate + NADPH + H(+)</text>
        <dbReference type="Rhea" id="RHEA:26438"/>
        <dbReference type="ChEBI" id="CHEBI:15378"/>
        <dbReference type="ChEBI" id="CHEBI:16510"/>
        <dbReference type="ChEBI" id="CHEBI:33190"/>
        <dbReference type="ChEBI" id="CHEBI:57783"/>
        <dbReference type="ChEBI" id="CHEBI:58349"/>
        <dbReference type="EC" id="1.1.1.298"/>
    </reaction>
</comment>
<dbReference type="RefSeq" id="WP_216872591.1">
    <property type="nucleotide sequence ID" value="NZ_JAERQM010000001.1"/>
</dbReference>
<evidence type="ECO:0000313" key="12">
    <source>
        <dbReference type="Proteomes" id="UP000689967"/>
    </source>
</evidence>
<evidence type="ECO:0000256" key="7">
    <source>
        <dbReference type="ARBA" id="ARBA00044271"/>
    </source>
</evidence>
<sequence>MTAPIALITGATAGFGLAIARRFAADGWHIVAAGRRQDRLEGLVAELGAERCHAVTLDVRDRTAVAQAVAELPAGFMDIDLLVNNAGLALGLNPAQGADLDDWEAMVDTNCKGLMYVTRAVLPGMVARNRGHVVNIGSTAGEWPYPGGNVYGATKAFVRHFSLNLRADLYGTAVRVTDIEPGLVGGTEFSAVRFKGDAEKAAAPYAGTDPLLPEDIADAVHWVATRPARVNVNTLQVMPVSQSFGPLRVHKIDLK</sequence>
<gene>
    <name evidence="11" type="ORF">JJQ90_00885</name>
</gene>
<dbReference type="EC" id="1.1.1.381" evidence="5"/>
<dbReference type="InterPro" id="IPR020904">
    <property type="entry name" value="Sc_DH/Rdtase_CS"/>
</dbReference>
<dbReference type="EMBL" id="JAERQM010000001">
    <property type="protein sequence ID" value="MBU8542237.1"/>
    <property type="molecule type" value="Genomic_DNA"/>
</dbReference>
<reference evidence="11 12" key="1">
    <citation type="submission" date="2021-01" db="EMBL/GenBank/DDBJ databases">
        <title>Roseomonas sp. nov, a bacterium isolated from an oil production mixture in Yumen Oilfield.</title>
        <authorList>
            <person name="Wu D."/>
        </authorList>
    </citation>
    <scope>NUCLEOTIDE SEQUENCE [LARGE SCALE GENOMIC DNA]</scope>
    <source>
        <strain evidence="11 12">ROY-5-3</strain>
    </source>
</reference>
<comment type="similarity">
    <text evidence="1">Belongs to the short-chain dehydrogenases/reductases (SDR) family.</text>
</comment>
<evidence type="ECO:0000256" key="6">
    <source>
        <dbReference type="ARBA" id="ARBA00044065"/>
    </source>
</evidence>
<dbReference type="InterPro" id="IPR002347">
    <property type="entry name" value="SDR_fam"/>
</dbReference>
<comment type="function">
    <text evidence="9">NADP-dependent dehydrogenase with broad substrate specificity acting on 3-hydroxy acids. Catalyzes the NADP-dependent oxidation of L-allo-threonine to L-2-amino-3-keto-butyrate, which is spontaneously decarboxylated into aminoacetone. Also acts on D-threonine, L-serine, D-serine, D-3-hydroxyisobutyrate, L-3-hydroxyisobutyrate, D-glycerate and L-glycerate. Able to catalyze the reduction of the malonic semialdehyde to 3-hydroxypropionic acid. YdfG is apparently supplementing RutE, the presumed malonic semialdehyde reductase involved in pyrimidine degradation since both are able to detoxify malonic semialdehyde.</text>
</comment>
<evidence type="ECO:0000313" key="11">
    <source>
        <dbReference type="EMBL" id="MBU8542237.1"/>
    </source>
</evidence>
<comment type="catalytic activity">
    <reaction evidence="3">
        <text>L-allo-threonine + NADP(+) = aminoacetone + CO2 + NADPH</text>
        <dbReference type="Rhea" id="RHEA:43524"/>
        <dbReference type="ChEBI" id="CHEBI:16526"/>
        <dbReference type="ChEBI" id="CHEBI:57783"/>
        <dbReference type="ChEBI" id="CHEBI:58320"/>
        <dbReference type="ChEBI" id="CHEBI:58349"/>
        <dbReference type="ChEBI" id="CHEBI:58585"/>
        <dbReference type="EC" id="1.1.1.381"/>
    </reaction>
</comment>
<evidence type="ECO:0000256" key="2">
    <source>
        <dbReference type="ARBA" id="ARBA00023002"/>
    </source>
</evidence>
<accession>A0ABS6H0P4</accession>
<evidence type="ECO:0000256" key="9">
    <source>
        <dbReference type="ARBA" id="ARBA00045650"/>
    </source>
</evidence>
<keyword evidence="12" id="KW-1185">Reference proteome</keyword>
<protein>
    <recommendedName>
        <fullName evidence="6">NADP-dependent 3-hydroxy acid dehydrogenase YdfG</fullName>
        <ecNumber evidence="4">1.1.1.298</ecNumber>
        <ecNumber evidence="5">1.1.1.381</ecNumber>
    </recommendedName>
    <alternativeName>
        <fullName evidence="8">L-allo-threonine dehydrogenase</fullName>
    </alternativeName>
    <alternativeName>
        <fullName evidence="7">Malonic semialdehyde reductase</fullName>
    </alternativeName>
</protein>
<evidence type="ECO:0000256" key="1">
    <source>
        <dbReference type="ARBA" id="ARBA00006484"/>
    </source>
</evidence>
<dbReference type="EC" id="1.1.1.298" evidence="4"/>
<comment type="caution">
    <text evidence="11">The sequence shown here is derived from an EMBL/GenBank/DDBJ whole genome shotgun (WGS) entry which is preliminary data.</text>
</comment>
<evidence type="ECO:0000256" key="3">
    <source>
        <dbReference type="ARBA" id="ARBA00043812"/>
    </source>
</evidence>
<dbReference type="Proteomes" id="UP000689967">
    <property type="component" value="Unassembled WGS sequence"/>
</dbReference>